<dbReference type="Proteomes" id="UP000887565">
    <property type="component" value="Unplaced"/>
</dbReference>
<dbReference type="GO" id="GO:0005743">
    <property type="term" value="C:mitochondrial inner membrane"/>
    <property type="evidence" value="ECO:0007669"/>
    <property type="project" value="UniProtKB-SubCell"/>
</dbReference>
<evidence type="ECO:0000256" key="5">
    <source>
        <dbReference type="ARBA" id="ARBA00022781"/>
    </source>
</evidence>
<sequence>MAAKRVARGTVDFAKMADMVPRLRGAEEAYVKLKSANDRCAANVSNFPDKMVDIDFEYYKKRVPQFSSIINEYEQKFKALKVPYPKEPTEIMDKIKKGESEWKSFVVKLSEVETGRQNKWTEFLKRFENIPPADQLFYEDLVRLFPEYAHNILHRPQASPEENFRF</sequence>
<dbReference type="AlphaFoldDB" id="A0A915KSX7"/>
<keyword evidence="3" id="KW-0813">Transport</keyword>
<evidence type="ECO:0000256" key="9">
    <source>
        <dbReference type="ARBA" id="ARBA00023136"/>
    </source>
</evidence>
<keyword evidence="9" id="KW-0472">Membrane</keyword>
<dbReference type="OMA" id="PPVEHFD"/>
<keyword evidence="8" id="KW-0496">Mitochondrion</keyword>
<accession>A0A915KSX7</accession>
<keyword evidence="4" id="KW-0138">CF(0)</keyword>
<dbReference type="PANTHER" id="PTHR12700">
    <property type="entry name" value="ATP SYNTHASE SUBUNIT D, MITOCHONDRIAL"/>
    <property type="match status" value="1"/>
</dbReference>
<evidence type="ECO:0000313" key="10">
    <source>
        <dbReference type="Proteomes" id="UP000887565"/>
    </source>
</evidence>
<evidence type="ECO:0000256" key="1">
    <source>
        <dbReference type="ARBA" id="ARBA00004273"/>
    </source>
</evidence>
<dbReference type="GO" id="GO:0015078">
    <property type="term" value="F:proton transmembrane transporter activity"/>
    <property type="evidence" value="ECO:0007669"/>
    <property type="project" value="InterPro"/>
</dbReference>
<comment type="subcellular location">
    <subcellularLocation>
        <location evidence="1">Mitochondrion inner membrane</location>
    </subcellularLocation>
</comment>
<dbReference type="Gene3D" id="6.10.280.70">
    <property type="match status" value="1"/>
</dbReference>
<name>A0A915KSX7_ROMCU</name>
<proteinExistence type="inferred from homology"/>
<evidence type="ECO:0000256" key="2">
    <source>
        <dbReference type="ARBA" id="ARBA00006842"/>
    </source>
</evidence>
<evidence type="ECO:0000256" key="6">
    <source>
        <dbReference type="ARBA" id="ARBA00022792"/>
    </source>
</evidence>
<keyword evidence="6" id="KW-0999">Mitochondrion inner membrane</keyword>
<organism evidence="10 11">
    <name type="scientific">Romanomermis culicivorax</name>
    <name type="common">Nematode worm</name>
    <dbReference type="NCBI Taxonomy" id="13658"/>
    <lineage>
        <taxon>Eukaryota</taxon>
        <taxon>Metazoa</taxon>
        <taxon>Ecdysozoa</taxon>
        <taxon>Nematoda</taxon>
        <taxon>Enoplea</taxon>
        <taxon>Dorylaimia</taxon>
        <taxon>Mermithida</taxon>
        <taxon>Mermithoidea</taxon>
        <taxon>Mermithidae</taxon>
        <taxon>Romanomermis</taxon>
    </lineage>
</organism>
<dbReference type="InterPro" id="IPR008689">
    <property type="entry name" value="ATP_synth_F0_dsu_mt"/>
</dbReference>
<reference evidence="11" key="1">
    <citation type="submission" date="2022-11" db="UniProtKB">
        <authorList>
            <consortium name="WormBaseParasite"/>
        </authorList>
    </citation>
    <scope>IDENTIFICATION</scope>
</reference>
<comment type="similarity">
    <text evidence="2">Belongs to the ATPase d subunit family.</text>
</comment>
<evidence type="ECO:0000256" key="8">
    <source>
        <dbReference type="ARBA" id="ARBA00023128"/>
    </source>
</evidence>
<evidence type="ECO:0000256" key="4">
    <source>
        <dbReference type="ARBA" id="ARBA00022547"/>
    </source>
</evidence>
<dbReference type="WBParaSite" id="nRc.2.0.1.t41220-RA">
    <property type="protein sequence ID" value="nRc.2.0.1.t41220-RA"/>
    <property type="gene ID" value="nRc.2.0.1.g41220"/>
</dbReference>
<keyword evidence="7" id="KW-0406">Ion transport</keyword>
<keyword evidence="5" id="KW-0375">Hydrogen ion transport</keyword>
<keyword evidence="10" id="KW-1185">Reference proteome</keyword>
<dbReference type="InterPro" id="IPR036228">
    <property type="entry name" value="ATP_synth_F0_dsu_sf_mt"/>
</dbReference>
<evidence type="ECO:0000313" key="11">
    <source>
        <dbReference type="WBParaSite" id="nRc.2.0.1.t41220-RA"/>
    </source>
</evidence>
<dbReference type="GO" id="GO:0045259">
    <property type="term" value="C:proton-transporting ATP synthase complex"/>
    <property type="evidence" value="ECO:0007669"/>
    <property type="project" value="UniProtKB-KW"/>
</dbReference>
<dbReference type="SUPFAM" id="SSF161065">
    <property type="entry name" value="ATP synthase D chain-like"/>
    <property type="match status" value="1"/>
</dbReference>
<protein>
    <submittedName>
        <fullName evidence="11">ATP synthase subunit d, mitochondrial</fullName>
    </submittedName>
</protein>
<dbReference type="GO" id="GO:0015986">
    <property type="term" value="P:proton motive force-driven ATP synthesis"/>
    <property type="evidence" value="ECO:0007669"/>
    <property type="project" value="InterPro"/>
</dbReference>
<evidence type="ECO:0000256" key="3">
    <source>
        <dbReference type="ARBA" id="ARBA00022448"/>
    </source>
</evidence>
<evidence type="ECO:0000256" key="7">
    <source>
        <dbReference type="ARBA" id="ARBA00023065"/>
    </source>
</evidence>
<dbReference type="Pfam" id="PF05873">
    <property type="entry name" value="Mt_ATP-synt_D"/>
    <property type="match status" value="1"/>
</dbReference>